<dbReference type="Proteomes" id="UP001500359">
    <property type="component" value="Unassembled WGS sequence"/>
</dbReference>
<dbReference type="Pfam" id="PF11086">
    <property type="entry name" value="DUF2878"/>
    <property type="match status" value="1"/>
</dbReference>
<keyword evidence="1" id="KW-0812">Transmembrane</keyword>
<sequence length="177" mass="20133">MNLFSYSNLHNFIWFQGIWFAAIFGGNQGLWLTLIAFAIVGHFFWVENWLQELKHILACCAVGLTVDTLLTLNHIFEFPEHATILPIPIWLIAIWIAFTGTLKHSLNYLVKKPILMTFLAGLTAPLSYIAAARVGVVNFPLGYLNTFLIVGASWMLMVPIFYWLQTHFDKNSNKTGN</sequence>
<accession>A0ABN1LCX2</accession>
<feature type="transmembrane region" description="Helical" evidence="1">
    <location>
        <begin position="12"/>
        <end position="44"/>
    </location>
</feature>
<keyword evidence="1" id="KW-0472">Membrane</keyword>
<keyword evidence="1" id="KW-1133">Transmembrane helix</keyword>
<evidence type="ECO:0000256" key="1">
    <source>
        <dbReference type="SAM" id="Phobius"/>
    </source>
</evidence>
<evidence type="ECO:0000313" key="3">
    <source>
        <dbReference type="Proteomes" id="UP001500359"/>
    </source>
</evidence>
<protein>
    <recommendedName>
        <fullName evidence="4">DUF2878 domain-containing protein</fullName>
    </recommendedName>
</protein>
<reference evidence="2 3" key="1">
    <citation type="journal article" date="2019" name="Int. J. Syst. Evol. Microbiol.">
        <title>The Global Catalogue of Microorganisms (GCM) 10K type strain sequencing project: providing services to taxonomists for standard genome sequencing and annotation.</title>
        <authorList>
            <consortium name="The Broad Institute Genomics Platform"/>
            <consortium name="The Broad Institute Genome Sequencing Center for Infectious Disease"/>
            <person name="Wu L."/>
            <person name="Ma J."/>
        </authorList>
    </citation>
    <scope>NUCLEOTIDE SEQUENCE [LARGE SCALE GENOMIC DNA]</scope>
    <source>
        <strain evidence="2 3">JCM 15896</strain>
    </source>
</reference>
<dbReference type="EMBL" id="BAAAFD010000001">
    <property type="protein sequence ID" value="GAA0852994.1"/>
    <property type="molecule type" value="Genomic_DNA"/>
</dbReference>
<feature type="transmembrane region" description="Helical" evidence="1">
    <location>
        <begin position="142"/>
        <end position="164"/>
    </location>
</feature>
<gene>
    <name evidence="2" type="ORF">GCM10009114_04640</name>
</gene>
<evidence type="ECO:0008006" key="4">
    <source>
        <dbReference type="Google" id="ProtNLM"/>
    </source>
</evidence>
<name>A0ABN1LCX2_9ALTE</name>
<organism evidence="2 3">
    <name type="scientific">Aliiglaciecola litoralis</name>
    <dbReference type="NCBI Taxonomy" id="582857"/>
    <lineage>
        <taxon>Bacteria</taxon>
        <taxon>Pseudomonadati</taxon>
        <taxon>Pseudomonadota</taxon>
        <taxon>Gammaproteobacteria</taxon>
        <taxon>Alteromonadales</taxon>
        <taxon>Alteromonadaceae</taxon>
        <taxon>Aliiglaciecola</taxon>
    </lineage>
</organism>
<evidence type="ECO:0000313" key="2">
    <source>
        <dbReference type="EMBL" id="GAA0852994.1"/>
    </source>
</evidence>
<proteinExistence type="predicted"/>
<comment type="caution">
    <text evidence="2">The sequence shown here is derived from an EMBL/GenBank/DDBJ whole genome shotgun (WGS) entry which is preliminary data.</text>
</comment>
<keyword evidence="3" id="KW-1185">Reference proteome</keyword>
<dbReference type="InterPro" id="IPR021306">
    <property type="entry name" value="DUF2878"/>
</dbReference>
<dbReference type="RefSeq" id="WP_343856139.1">
    <property type="nucleotide sequence ID" value="NZ_BAAAFD010000001.1"/>
</dbReference>
<feature type="transmembrane region" description="Helical" evidence="1">
    <location>
        <begin position="56"/>
        <end position="76"/>
    </location>
</feature>
<feature type="transmembrane region" description="Helical" evidence="1">
    <location>
        <begin position="82"/>
        <end position="102"/>
    </location>
</feature>
<feature type="transmembrane region" description="Helical" evidence="1">
    <location>
        <begin position="114"/>
        <end position="136"/>
    </location>
</feature>